<organism evidence="1 2">
    <name type="scientific">Dysosmobacter welbionis</name>
    <dbReference type="NCBI Taxonomy" id="2093857"/>
    <lineage>
        <taxon>Bacteria</taxon>
        <taxon>Bacillati</taxon>
        <taxon>Bacillota</taxon>
        <taxon>Clostridia</taxon>
        <taxon>Eubacteriales</taxon>
        <taxon>Oscillospiraceae</taxon>
        <taxon>Dysosmobacter</taxon>
    </lineage>
</organism>
<keyword evidence="2" id="KW-1185">Reference proteome</keyword>
<evidence type="ECO:0000313" key="2">
    <source>
        <dbReference type="Proteomes" id="UP000298642"/>
    </source>
</evidence>
<dbReference type="KEGG" id="obj:EIO64_14665"/>
<gene>
    <name evidence="1" type="ORF">EIO64_14665</name>
</gene>
<dbReference type="RefSeq" id="WP_025544505.1">
    <property type="nucleotide sequence ID" value="NZ_CAUWCU010000017.1"/>
</dbReference>
<sequence length="98" mass="10405">MLCALIAGAATVLAAGAEYRSRKSARRAEARAARRATESRLAMDLMYATCSLSLTTAKKLAGQHTNGDVEEAMRAAETARTAYIGFVRSEAAHSVSKI</sequence>
<dbReference type="AlphaFoldDB" id="A0A4D7ARE9"/>
<accession>A0A4D7ARE9</accession>
<evidence type="ECO:0000313" key="1">
    <source>
        <dbReference type="EMBL" id="QCI60301.1"/>
    </source>
</evidence>
<protein>
    <submittedName>
        <fullName evidence="1">Uncharacterized protein</fullName>
    </submittedName>
</protein>
<dbReference type="EMBL" id="CP034413">
    <property type="protein sequence ID" value="QCI60301.1"/>
    <property type="molecule type" value="Genomic_DNA"/>
</dbReference>
<proteinExistence type="predicted"/>
<reference evidence="2" key="1">
    <citation type="submission" date="2018-12" db="EMBL/GenBank/DDBJ databases">
        <title>Dusodibacter welbiota gen. nov., sp. nov., isolated from human faeces and emended description of the Oscillibacter genus.</title>
        <authorList>
            <person name="Le Roy T."/>
            <person name="Van der Smissen P."/>
            <person name="Delzenne N."/>
            <person name="Muccioli G."/>
            <person name="Collet J.F."/>
            <person name="Cani P.D."/>
        </authorList>
    </citation>
    <scope>NUCLEOTIDE SEQUENCE [LARGE SCALE GENOMIC DNA]</scope>
    <source>
        <strain evidence="2">J115</strain>
    </source>
</reference>
<dbReference type="Proteomes" id="UP000298642">
    <property type="component" value="Chromosome"/>
</dbReference>
<name>A0A4D7ARE9_9FIRM</name>
<dbReference type="GeneID" id="89521842"/>